<protein>
    <submittedName>
        <fullName evidence="2">Uncharacterized protein</fullName>
    </submittedName>
</protein>
<organism evidence="2 3">
    <name type="scientific">Symbiodinium microadriaticum</name>
    <name type="common">Dinoflagellate</name>
    <name type="synonym">Zooxanthella microadriatica</name>
    <dbReference type="NCBI Taxonomy" id="2951"/>
    <lineage>
        <taxon>Eukaryota</taxon>
        <taxon>Sar</taxon>
        <taxon>Alveolata</taxon>
        <taxon>Dinophyceae</taxon>
        <taxon>Suessiales</taxon>
        <taxon>Symbiodiniaceae</taxon>
        <taxon>Symbiodinium</taxon>
    </lineage>
</organism>
<keyword evidence="3" id="KW-1185">Reference proteome</keyword>
<feature type="region of interest" description="Disordered" evidence="1">
    <location>
        <begin position="1"/>
        <end position="30"/>
    </location>
</feature>
<feature type="non-terminal residue" evidence="2">
    <location>
        <position position="30"/>
    </location>
</feature>
<accession>A0A1Q9BR43</accession>
<name>A0A1Q9BR43_SYMMI</name>
<evidence type="ECO:0000313" key="3">
    <source>
        <dbReference type="Proteomes" id="UP000186817"/>
    </source>
</evidence>
<gene>
    <name evidence="2" type="ORF">AK812_SmicGene47730</name>
</gene>
<sequence>RRSNGPTTISRWTSWSKACKPGSSTGRPFS</sequence>
<dbReference type="EMBL" id="LSRX01006235">
    <property type="protein sequence ID" value="OLP73149.1"/>
    <property type="molecule type" value="Genomic_DNA"/>
</dbReference>
<dbReference type="Proteomes" id="UP000186817">
    <property type="component" value="Unassembled WGS sequence"/>
</dbReference>
<dbReference type="AlphaFoldDB" id="A0A1Q9BR43"/>
<evidence type="ECO:0000313" key="2">
    <source>
        <dbReference type="EMBL" id="OLP73149.1"/>
    </source>
</evidence>
<feature type="non-terminal residue" evidence="2">
    <location>
        <position position="1"/>
    </location>
</feature>
<evidence type="ECO:0000256" key="1">
    <source>
        <dbReference type="SAM" id="MobiDB-lite"/>
    </source>
</evidence>
<comment type="caution">
    <text evidence="2">The sequence shown here is derived from an EMBL/GenBank/DDBJ whole genome shotgun (WGS) entry which is preliminary data.</text>
</comment>
<reference evidence="2 3" key="1">
    <citation type="submission" date="2016-02" db="EMBL/GenBank/DDBJ databases">
        <title>Genome analysis of coral dinoflagellate symbionts highlights evolutionary adaptations to a symbiotic lifestyle.</title>
        <authorList>
            <person name="Aranda M."/>
            <person name="Li Y."/>
            <person name="Liew Y.J."/>
            <person name="Baumgarten S."/>
            <person name="Simakov O."/>
            <person name="Wilson M."/>
            <person name="Piel J."/>
            <person name="Ashoor H."/>
            <person name="Bougouffa S."/>
            <person name="Bajic V.B."/>
            <person name="Ryu T."/>
            <person name="Ravasi T."/>
            <person name="Bayer T."/>
            <person name="Micklem G."/>
            <person name="Kim H."/>
            <person name="Bhak J."/>
            <person name="Lajeunesse T.C."/>
            <person name="Voolstra C.R."/>
        </authorList>
    </citation>
    <scope>NUCLEOTIDE SEQUENCE [LARGE SCALE GENOMIC DNA]</scope>
    <source>
        <strain evidence="2 3">CCMP2467</strain>
    </source>
</reference>
<proteinExistence type="predicted"/>